<gene>
    <name evidence="1" type="ORF">AC579_8128</name>
</gene>
<protein>
    <submittedName>
        <fullName evidence="1">Uncharacterized protein</fullName>
    </submittedName>
</protein>
<dbReference type="EMBL" id="LFZO01000107">
    <property type="protein sequence ID" value="KXT13693.1"/>
    <property type="molecule type" value="Genomic_DNA"/>
</dbReference>
<proteinExistence type="predicted"/>
<reference evidence="1 2" key="1">
    <citation type="submission" date="2015-07" db="EMBL/GenBank/DDBJ databases">
        <title>Comparative genomics of the Sigatoka disease complex on banana suggests a link between parallel evolutionary changes in Pseudocercospora fijiensis and Pseudocercospora eumusae and increased virulence on the banana host.</title>
        <authorList>
            <person name="Chang T.-C."/>
            <person name="Salvucci A."/>
            <person name="Crous P.W."/>
            <person name="Stergiopoulos I."/>
        </authorList>
    </citation>
    <scope>NUCLEOTIDE SEQUENCE [LARGE SCALE GENOMIC DNA]</scope>
    <source>
        <strain evidence="1 2">CBS 116634</strain>
    </source>
</reference>
<comment type="caution">
    <text evidence="1">The sequence shown here is derived from an EMBL/GenBank/DDBJ whole genome shotgun (WGS) entry which is preliminary data.</text>
</comment>
<organism evidence="1 2">
    <name type="scientific">Pseudocercospora musae</name>
    <dbReference type="NCBI Taxonomy" id="113226"/>
    <lineage>
        <taxon>Eukaryota</taxon>
        <taxon>Fungi</taxon>
        <taxon>Dikarya</taxon>
        <taxon>Ascomycota</taxon>
        <taxon>Pezizomycotina</taxon>
        <taxon>Dothideomycetes</taxon>
        <taxon>Dothideomycetidae</taxon>
        <taxon>Mycosphaerellales</taxon>
        <taxon>Mycosphaerellaceae</taxon>
        <taxon>Pseudocercospora</taxon>
    </lineage>
</organism>
<name>A0A139IG46_9PEZI</name>
<sequence>MPGACLAALLESDQEHDQLTETSRKSLLLVNREALAAVLFNLAGNSEDYRQSCLPKLVILPPPYSFSKALCQVLIPYEIALAQLLDRLDLHQFEPGARKISIRRMKSAAEAGTSDGWKF</sequence>
<keyword evidence="2" id="KW-1185">Reference proteome</keyword>
<evidence type="ECO:0000313" key="1">
    <source>
        <dbReference type="EMBL" id="KXT13693.1"/>
    </source>
</evidence>
<dbReference type="AlphaFoldDB" id="A0A139IG46"/>
<evidence type="ECO:0000313" key="2">
    <source>
        <dbReference type="Proteomes" id="UP000073492"/>
    </source>
</evidence>
<accession>A0A139IG46</accession>
<dbReference type="Proteomes" id="UP000073492">
    <property type="component" value="Unassembled WGS sequence"/>
</dbReference>